<proteinExistence type="predicted"/>
<dbReference type="EMBL" id="AZMM01007577">
    <property type="protein sequence ID" value="ETJ38293.1"/>
    <property type="molecule type" value="Genomic_DNA"/>
</dbReference>
<sequence length="76" mass="8472">MCSVSVVFYCNVWILGGPMWTVIISTLILSTMVIGLGIKLLTILNFLERPNTLVWQLITVVVFLPSIYSLLSVSKL</sequence>
<feature type="non-terminal residue" evidence="2">
    <location>
        <position position="76"/>
    </location>
</feature>
<keyword evidence="1" id="KW-1133">Transmembrane helix</keyword>
<name>W1Y6Y5_9ZZZZ</name>
<gene>
    <name evidence="2" type="ORF">Q604_UNBC07577G0001</name>
</gene>
<dbReference type="AlphaFoldDB" id="W1Y6Y5"/>
<comment type="caution">
    <text evidence="2">The sequence shown here is derived from an EMBL/GenBank/DDBJ whole genome shotgun (WGS) entry which is preliminary data.</text>
</comment>
<feature type="transmembrane region" description="Helical" evidence="1">
    <location>
        <begin position="53"/>
        <end position="71"/>
    </location>
</feature>
<reference evidence="2" key="1">
    <citation type="submission" date="2013-12" db="EMBL/GenBank/DDBJ databases">
        <title>A Varibaculum cambriense genome reconstructed from a premature infant gut community with otherwise low bacterial novelty that shifts toward anaerobic metabolism during the third week of life.</title>
        <authorList>
            <person name="Brown C.T."/>
            <person name="Sharon I."/>
            <person name="Thomas B.C."/>
            <person name="Castelle C.J."/>
            <person name="Morowitz M.J."/>
            <person name="Banfield J.F."/>
        </authorList>
    </citation>
    <scope>NUCLEOTIDE SEQUENCE</scope>
</reference>
<accession>W1Y6Y5</accession>
<protein>
    <submittedName>
        <fullName evidence="2">Uncharacterized protein</fullName>
    </submittedName>
</protein>
<keyword evidence="1" id="KW-0812">Transmembrane</keyword>
<evidence type="ECO:0000256" key="1">
    <source>
        <dbReference type="SAM" id="Phobius"/>
    </source>
</evidence>
<evidence type="ECO:0000313" key="2">
    <source>
        <dbReference type="EMBL" id="ETJ38293.1"/>
    </source>
</evidence>
<feature type="transmembrane region" description="Helical" evidence="1">
    <location>
        <begin position="20"/>
        <end position="41"/>
    </location>
</feature>
<keyword evidence="1" id="KW-0472">Membrane</keyword>
<organism evidence="2">
    <name type="scientific">human gut metagenome</name>
    <dbReference type="NCBI Taxonomy" id="408170"/>
    <lineage>
        <taxon>unclassified sequences</taxon>
        <taxon>metagenomes</taxon>
        <taxon>organismal metagenomes</taxon>
    </lineage>
</organism>